<evidence type="ECO:0000256" key="5">
    <source>
        <dbReference type="ARBA" id="ARBA00023274"/>
    </source>
</evidence>
<dbReference type="NCBIfam" id="TIGR01017">
    <property type="entry name" value="rpsD_bact"/>
    <property type="match status" value="1"/>
</dbReference>
<dbReference type="GO" id="GO:0042274">
    <property type="term" value="P:ribosomal small subunit biogenesis"/>
    <property type="evidence" value="ECO:0007669"/>
    <property type="project" value="TreeGrafter"/>
</dbReference>
<geneLocation type="chloroplast" evidence="12"/>
<dbReference type="Pfam" id="PF01479">
    <property type="entry name" value="S4"/>
    <property type="match status" value="1"/>
</dbReference>
<evidence type="ECO:0000256" key="4">
    <source>
        <dbReference type="ARBA" id="ARBA00022980"/>
    </source>
</evidence>
<dbReference type="PANTHER" id="PTHR11831:SF4">
    <property type="entry name" value="SMALL RIBOSOMAL SUBUNIT PROTEIN US4M"/>
    <property type="match status" value="1"/>
</dbReference>
<dbReference type="FunFam" id="3.10.290.10:FF:000001">
    <property type="entry name" value="30S ribosomal protein S4"/>
    <property type="match status" value="1"/>
</dbReference>
<dbReference type="InterPro" id="IPR005709">
    <property type="entry name" value="Ribosomal_uS4_bac-type"/>
</dbReference>
<dbReference type="SUPFAM" id="SSF55174">
    <property type="entry name" value="Alpha-L RNA-binding motif"/>
    <property type="match status" value="1"/>
</dbReference>
<comment type="function">
    <text evidence="7">One of the primary rRNA binding proteins, it binds directly to 16S rRNA where it nucleates assembly of the body of the 30S subunit.</text>
</comment>
<dbReference type="InterPro" id="IPR002942">
    <property type="entry name" value="S4_RNA-bd"/>
</dbReference>
<dbReference type="Gene3D" id="1.10.1050.10">
    <property type="entry name" value="Ribosomal Protein S4 Delta 41, Chain A, domain 1"/>
    <property type="match status" value="1"/>
</dbReference>
<dbReference type="GO" id="GO:0006412">
    <property type="term" value="P:translation"/>
    <property type="evidence" value="ECO:0007669"/>
    <property type="project" value="UniProtKB-UniRule"/>
</dbReference>
<evidence type="ECO:0000256" key="3">
    <source>
        <dbReference type="ARBA" id="ARBA00022884"/>
    </source>
</evidence>
<keyword evidence="4 7" id="KW-0689">Ribosomal protein</keyword>
<keyword evidence="12" id="KW-0934">Plastid</keyword>
<reference evidence="12" key="1">
    <citation type="journal article" date="2014" name="BMC Evol. Biol.">
        <title>Chloroplast phylogenomic analysis resolves deep-level relationships within the green algal class Trebouxiophyceae.</title>
        <authorList>
            <person name="Lemieux C."/>
            <person name="Otis C."/>
            <person name="Turmel M."/>
        </authorList>
    </citation>
    <scope>NUCLEOTIDE SEQUENCE</scope>
</reference>
<dbReference type="FunFam" id="1.10.1050.10:FF:000002">
    <property type="entry name" value="30S ribosomal protein S4, chloroplastic"/>
    <property type="match status" value="1"/>
</dbReference>
<dbReference type="EMBL" id="KM462878">
    <property type="protein sequence ID" value="AIT94884.1"/>
    <property type="molecule type" value="Genomic_DNA"/>
</dbReference>
<dbReference type="RefSeq" id="YP_009106074.1">
    <property type="nucleotide sequence ID" value="NC_025539.1"/>
</dbReference>
<name>A0A097KNU8_9CHLO</name>
<keyword evidence="12" id="KW-0150">Chloroplast</keyword>
<dbReference type="GO" id="GO:0009507">
    <property type="term" value="C:chloroplast"/>
    <property type="evidence" value="ECO:0007669"/>
    <property type="project" value="UniProtKB-SubCell"/>
</dbReference>
<dbReference type="GO" id="GO:0015935">
    <property type="term" value="C:small ribosomal subunit"/>
    <property type="evidence" value="ECO:0007669"/>
    <property type="project" value="InterPro"/>
</dbReference>
<gene>
    <name evidence="7 12" type="primary">rps4</name>
</gene>
<dbReference type="InterPro" id="IPR022801">
    <property type="entry name" value="Ribosomal_uS4"/>
</dbReference>
<dbReference type="InterPro" id="IPR001912">
    <property type="entry name" value="Ribosomal_uS4_N"/>
</dbReference>
<dbReference type="InterPro" id="IPR036986">
    <property type="entry name" value="S4_RNA-bd_sf"/>
</dbReference>
<evidence type="ECO:0000313" key="12">
    <source>
        <dbReference type="EMBL" id="AIT94884.1"/>
    </source>
</evidence>
<feature type="domain" description="Small ribosomal subunit protein uS4 N-terminal" evidence="11">
    <location>
        <begin position="3"/>
        <end position="89"/>
    </location>
</feature>
<evidence type="ECO:0000259" key="10">
    <source>
        <dbReference type="SMART" id="SM00363"/>
    </source>
</evidence>
<comment type="subunit">
    <text evidence="7">Part of the 30S ribosomal subunit. Contacts protein S5. The interaction surface between S4 and S5 is involved in control of translational fidelity.</text>
</comment>
<protein>
    <recommendedName>
        <fullName evidence="6 7">Small ribosomal subunit protein uS4c</fullName>
    </recommendedName>
</protein>
<evidence type="ECO:0000256" key="7">
    <source>
        <dbReference type="HAMAP-Rule" id="MF_01306"/>
    </source>
</evidence>
<evidence type="ECO:0000256" key="2">
    <source>
        <dbReference type="ARBA" id="ARBA00022730"/>
    </source>
</evidence>
<sequence>MSRYRGPRLRVVRRLGELPGLTSKTSKNQSRPGQHGIAPRKLSQYGVRLQEKQKIRFHYGITESQLIRYVRFARKLKGSTGEILLQLLEMRLDNIVFRLGFAPTMSAARQLIRHGHLQLNGKKATIPSYQCKPSDKIEIVDKKATRALVTQNLDVASNRRTVPSFLTLDKSNFRGTVNRLIDRVNVGLALNELLIVEYYSRKV</sequence>
<dbReference type="PANTHER" id="PTHR11831">
    <property type="entry name" value="30S 40S RIBOSOMAL PROTEIN"/>
    <property type="match status" value="1"/>
</dbReference>
<feature type="domain" description="RNA-binding S4" evidence="10">
    <location>
        <begin position="90"/>
        <end position="150"/>
    </location>
</feature>
<dbReference type="Pfam" id="PF00163">
    <property type="entry name" value="Ribosomal_S4"/>
    <property type="match status" value="1"/>
</dbReference>
<dbReference type="Gene3D" id="3.10.290.10">
    <property type="entry name" value="RNA-binding S4 domain"/>
    <property type="match status" value="1"/>
</dbReference>
<keyword evidence="2 7" id="KW-0699">rRNA-binding</keyword>
<dbReference type="PROSITE" id="PS00632">
    <property type="entry name" value="RIBOSOMAL_S4"/>
    <property type="match status" value="1"/>
</dbReference>
<dbReference type="CDD" id="cd00165">
    <property type="entry name" value="S4"/>
    <property type="match status" value="1"/>
</dbReference>
<comment type="subcellular location">
    <subcellularLocation>
        <location evidence="7">Plastid</location>
        <location evidence="7">Chloroplast</location>
    </subcellularLocation>
</comment>
<dbReference type="GO" id="GO:0003735">
    <property type="term" value="F:structural constituent of ribosome"/>
    <property type="evidence" value="ECO:0007669"/>
    <property type="project" value="InterPro"/>
</dbReference>
<comment type="function">
    <text evidence="7">With S5 and S12 plays an important role in translational accuracy.</text>
</comment>
<dbReference type="HAMAP" id="MF_01306_B">
    <property type="entry name" value="Ribosomal_uS4_B"/>
    <property type="match status" value="1"/>
</dbReference>
<feature type="compositionally biased region" description="Polar residues" evidence="9">
    <location>
        <begin position="22"/>
        <end position="32"/>
    </location>
</feature>
<feature type="region of interest" description="Disordered" evidence="9">
    <location>
        <begin position="20"/>
        <end position="41"/>
    </location>
</feature>
<evidence type="ECO:0000256" key="9">
    <source>
        <dbReference type="SAM" id="MobiDB-lite"/>
    </source>
</evidence>
<dbReference type="InterPro" id="IPR018079">
    <property type="entry name" value="Ribosomal_uS4_CS"/>
</dbReference>
<evidence type="ECO:0000256" key="1">
    <source>
        <dbReference type="ARBA" id="ARBA00007465"/>
    </source>
</evidence>
<comment type="similarity">
    <text evidence="1 7 8">Belongs to the universal ribosomal protein uS4 family.</text>
</comment>
<organism evidence="12">
    <name type="scientific">Choricystis parasitica</name>
    <dbReference type="NCBI Taxonomy" id="41300"/>
    <lineage>
        <taxon>Eukaryota</taxon>
        <taxon>Viridiplantae</taxon>
        <taxon>Chlorophyta</taxon>
        <taxon>core chlorophytes</taxon>
        <taxon>Trebouxiophyceae</taxon>
        <taxon>Trebouxiophyceae incertae sedis</taxon>
        <taxon>Choricystis clade</taxon>
        <taxon>Choricystis</taxon>
    </lineage>
</organism>
<dbReference type="PROSITE" id="PS50889">
    <property type="entry name" value="S4"/>
    <property type="match status" value="1"/>
</dbReference>
<dbReference type="GeneID" id="22160127"/>
<evidence type="ECO:0000259" key="11">
    <source>
        <dbReference type="SMART" id="SM01390"/>
    </source>
</evidence>
<evidence type="ECO:0000256" key="8">
    <source>
        <dbReference type="RuleBase" id="RU003699"/>
    </source>
</evidence>
<evidence type="ECO:0000256" key="6">
    <source>
        <dbReference type="ARBA" id="ARBA00035158"/>
    </source>
</evidence>
<dbReference type="AlphaFoldDB" id="A0A097KNU8"/>
<accession>A0A097KNU8</accession>
<dbReference type="NCBIfam" id="NF003717">
    <property type="entry name" value="PRK05327.1"/>
    <property type="match status" value="1"/>
</dbReference>
<keyword evidence="5 7" id="KW-0687">Ribonucleoprotein</keyword>
<keyword evidence="3 7" id="KW-0694">RNA-binding</keyword>
<dbReference type="SMART" id="SM01390">
    <property type="entry name" value="Ribosomal_S4"/>
    <property type="match status" value="1"/>
</dbReference>
<proteinExistence type="inferred from homology"/>
<dbReference type="SMART" id="SM00363">
    <property type="entry name" value="S4"/>
    <property type="match status" value="1"/>
</dbReference>
<dbReference type="GO" id="GO:0019843">
    <property type="term" value="F:rRNA binding"/>
    <property type="evidence" value="ECO:0007669"/>
    <property type="project" value="UniProtKB-UniRule"/>
</dbReference>